<name>A0A481RC99_HALEZ</name>
<organism evidence="1 2">
    <name type="scientific">Halorubrum ezzemoulense</name>
    <name type="common">Halorubrum chaoviator</name>
    <dbReference type="NCBI Taxonomy" id="337243"/>
    <lineage>
        <taxon>Archaea</taxon>
        <taxon>Methanobacteriati</taxon>
        <taxon>Methanobacteriota</taxon>
        <taxon>Stenosarchaea group</taxon>
        <taxon>Halobacteria</taxon>
        <taxon>Halobacteriales</taxon>
        <taxon>Haloferacaceae</taxon>
        <taxon>Halorubrum</taxon>
    </lineage>
</organism>
<sequence>MIKPLATKILHTLFRNDFTTSFTSNRAAQLGIRQLVKELDYTRGIGAGAGVGTSGEEILTELLEDQNGTKTVFDVGANKGDFTDLIV</sequence>
<dbReference type="Proteomes" id="UP000293073">
    <property type="component" value="Chromosome"/>
</dbReference>
<gene>
    <name evidence="1" type="ORF">EO776_02020</name>
</gene>
<dbReference type="RefSeq" id="WP_129452321.1">
    <property type="nucleotide sequence ID" value="NZ_CP034940.1"/>
</dbReference>
<dbReference type="GeneID" id="301358514"/>
<dbReference type="KEGG" id="hezz:EO776_02020"/>
<evidence type="ECO:0000313" key="1">
    <source>
        <dbReference type="EMBL" id="QAY18885.1"/>
    </source>
</evidence>
<dbReference type="AlphaFoldDB" id="A0A481RC99"/>
<reference evidence="2" key="1">
    <citation type="submission" date="2019-01" db="EMBL/GenBank/DDBJ databases">
        <title>Complete genome of Halorubrum ezzemoulense strain FB21.</title>
        <authorList>
            <person name="Feng Y."/>
            <person name="Louyakis A.S."/>
            <person name="Papke R.T."/>
            <person name="Gogarten J.P."/>
        </authorList>
    </citation>
    <scope>NUCLEOTIDE SEQUENCE [LARGE SCALE GENOMIC DNA]</scope>
    <source>
        <strain evidence="2">Fb21</strain>
    </source>
</reference>
<protein>
    <submittedName>
        <fullName evidence="1">Uncharacterized protein</fullName>
    </submittedName>
</protein>
<evidence type="ECO:0000313" key="2">
    <source>
        <dbReference type="Proteomes" id="UP000293073"/>
    </source>
</evidence>
<accession>A0A481RC99</accession>
<proteinExistence type="predicted"/>
<dbReference type="EMBL" id="CP034940">
    <property type="protein sequence ID" value="QAY18885.1"/>
    <property type="molecule type" value="Genomic_DNA"/>
</dbReference>